<organism evidence="12 13">
    <name type="scientific">Microbulbifer harenosus</name>
    <dbReference type="NCBI Taxonomy" id="2576840"/>
    <lineage>
        <taxon>Bacteria</taxon>
        <taxon>Pseudomonadati</taxon>
        <taxon>Pseudomonadota</taxon>
        <taxon>Gammaproteobacteria</taxon>
        <taxon>Cellvibrionales</taxon>
        <taxon>Microbulbiferaceae</taxon>
        <taxon>Microbulbifer</taxon>
    </lineage>
</organism>
<dbReference type="NCBIfam" id="NF007959">
    <property type="entry name" value="PRK10678.1"/>
    <property type="match status" value="1"/>
</dbReference>
<comment type="catalytic activity">
    <reaction evidence="11">
        <text>2 [molybdopterin-synthase sulfur-carrier protein]-C-terminal-Gly-aminoethanethioate + cyclic pyranopterin phosphate + H2O = molybdopterin + 2 [molybdopterin-synthase sulfur-carrier protein]-C-terminal Gly-Gly + 2 H(+)</text>
        <dbReference type="Rhea" id="RHEA:26333"/>
        <dbReference type="Rhea" id="RHEA-COMP:12202"/>
        <dbReference type="Rhea" id="RHEA-COMP:19907"/>
        <dbReference type="ChEBI" id="CHEBI:15377"/>
        <dbReference type="ChEBI" id="CHEBI:15378"/>
        <dbReference type="ChEBI" id="CHEBI:58698"/>
        <dbReference type="ChEBI" id="CHEBI:59648"/>
        <dbReference type="ChEBI" id="CHEBI:90778"/>
        <dbReference type="ChEBI" id="CHEBI:232372"/>
        <dbReference type="EC" id="2.8.1.12"/>
    </reaction>
</comment>
<dbReference type="InterPro" id="IPR003448">
    <property type="entry name" value="Mopterin_biosynth_MoaE"/>
</dbReference>
<sequence length="151" mass="16818">MDFIDVRTAPFAVGDEYAALRANNRSDGASALFVGSVRDFNAGVGVSGLALEHYPGMTEKSLQRIVSDARTRWELGRVRLLHRVGAMAVEEDIVFVGVTSPHRQAAFAACQYIMDRLKTEAPFWKLESGETGDTWVAARDSDRRELEKWAR</sequence>
<dbReference type="SUPFAM" id="SSF54690">
    <property type="entry name" value="Molybdopterin synthase subunit MoaE"/>
    <property type="match status" value="1"/>
</dbReference>
<evidence type="ECO:0000256" key="2">
    <source>
        <dbReference type="ARBA" id="ARBA00005426"/>
    </source>
</evidence>
<dbReference type="RefSeq" id="WP_138237126.1">
    <property type="nucleotide sequence ID" value="NZ_CP185860.1"/>
</dbReference>
<evidence type="ECO:0000256" key="9">
    <source>
        <dbReference type="ARBA" id="ARBA00030781"/>
    </source>
</evidence>
<dbReference type="InterPro" id="IPR036563">
    <property type="entry name" value="MoaE_sf"/>
</dbReference>
<dbReference type="Proteomes" id="UP000306791">
    <property type="component" value="Unassembled WGS sequence"/>
</dbReference>
<dbReference type="EMBL" id="VANI01000022">
    <property type="protein sequence ID" value="TLM74341.1"/>
    <property type="molecule type" value="Genomic_DNA"/>
</dbReference>
<evidence type="ECO:0000313" key="13">
    <source>
        <dbReference type="Proteomes" id="UP000306791"/>
    </source>
</evidence>
<dbReference type="CDD" id="cd00756">
    <property type="entry name" value="MoaE"/>
    <property type="match status" value="1"/>
</dbReference>
<keyword evidence="13" id="KW-1185">Reference proteome</keyword>
<evidence type="ECO:0000256" key="10">
    <source>
        <dbReference type="ARBA" id="ARBA00032474"/>
    </source>
</evidence>
<comment type="similarity">
    <text evidence="2">Belongs to the MoaE family.</text>
</comment>
<reference evidence="12 13" key="1">
    <citation type="submission" date="2019-05" db="EMBL/GenBank/DDBJ databases">
        <title>Microbulbifer harenosus sp. nov., an alginate-degrading bacterium isolated from coastal sand.</title>
        <authorList>
            <person name="Huang H."/>
            <person name="Mo K."/>
            <person name="Bao S."/>
        </authorList>
    </citation>
    <scope>NUCLEOTIDE SEQUENCE [LARGE SCALE GENOMIC DNA]</scope>
    <source>
        <strain evidence="12 13">HB161719</strain>
    </source>
</reference>
<keyword evidence="5" id="KW-0501">Molybdenum cofactor biosynthesis</keyword>
<gene>
    <name evidence="12" type="primary">moaE</name>
    <name evidence="12" type="ORF">FDY93_17945</name>
</gene>
<evidence type="ECO:0000256" key="7">
    <source>
        <dbReference type="ARBA" id="ARBA00029745"/>
    </source>
</evidence>
<comment type="caution">
    <text evidence="12">The sequence shown here is derived from an EMBL/GenBank/DDBJ whole genome shotgun (WGS) entry which is preliminary data.</text>
</comment>
<keyword evidence="12" id="KW-0808">Transferase</keyword>
<evidence type="ECO:0000256" key="8">
    <source>
        <dbReference type="ARBA" id="ARBA00030407"/>
    </source>
</evidence>
<dbReference type="GO" id="GO:0030366">
    <property type="term" value="F:molybdopterin synthase activity"/>
    <property type="evidence" value="ECO:0007669"/>
    <property type="project" value="UniProtKB-EC"/>
</dbReference>
<comment type="subunit">
    <text evidence="6">Heterotetramer of 2 MoaD subunits and 2 MoaE subunits. Also stable as homodimer. The enzyme changes between these two forms during catalysis.</text>
</comment>
<evidence type="ECO:0000256" key="6">
    <source>
        <dbReference type="ARBA" id="ARBA00026066"/>
    </source>
</evidence>
<proteinExistence type="inferred from homology"/>
<evidence type="ECO:0000256" key="5">
    <source>
        <dbReference type="ARBA" id="ARBA00023150"/>
    </source>
</evidence>
<protein>
    <recommendedName>
        <fullName evidence="4">Molybdopterin synthase catalytic subunit</fullName>
        <ecNumber evidence="3">2.8.1.12</ecNumber>
    </recommendedName>
    <alternativeName>
        <fullName evidence="9">MPT synthase subunit 2</fullName>
    </alternativeName>
    <alternativeName>
        <fullName evidence="7">Molybdenum cofactor biosynthesis protein E</fullName>
    </alternativeName>
    <alternativeName>
        <fullName evidence="8">Molybdopterin-converting factor large subunit</fullName>
    </alternativeName>
    <alternativeName>
        <fullName evidence="10">Molybdopterin-converting factor subunit 2</fullName>
    </alternativeName>
</protein>
<dbReference type="PANTHER" id="PTHR23404">
    <property type="entry name" value="MOLYBDOPTERIN SYNTHASE RELATED"/>
    <property type="match status" value="1"/>
</dbReference>
<comment type="pathway">
    <text evidence="1">Cofactor biosynthesis; molybdopterin biosynthesis.</text>
</comment>
<dbReference type="Pfam" id="PF02391">
    <property type="entry name" value="MoaE"/>
    <property type="match status" value="1"/>
</dbReference>
<dbReference type="Gene3D" id="3.90.1170.40">
    <property type="entry name" value="Molybdopterin biosynthesis MoaE subunit"/>
    <property type="match status" value="1"/>
</dbReference>
<name>A0ABY2UD83_9GAMM</name>
<evidence type="ECO:0000313" key="12">
    <source>
        <dbReference type="EMBL" id="TLM74341.1"/>
    </source>
</evidence>
<evidence type="ECO:0000256" key="11">
    <source>
        <dbReference type="ARBA" id="ARBA00049878"/>
    </source>
</evidence>
<evidence type="ECO:0000256" key="4">
    <source>
        <dbReference type="ARBA" id="ARBA00013858"/>
    </source>
</evidence>
<accession>A0ABY2UD83</accession>
<dbReference type="EC" id="2.8.1.12" evidence="3"/>
<evidence type="ECO:0000256" key="1">
    <source>
        <dbReference type="ARBA" id="ARBA00005046"/>
    </source>
</evidence>
<evidence type="ECO:0000256" key="3">
    <source>
        <dbReference type="ARBA" id="ARBA00011950"/>
    </source>
</evidence>